<protein>
    <recommendedName>
        <fullName evidence="1">Replication protein A 70 kDa DNA-binding subunit B/D first OB fold domain-containing protein</fullName>
    </recommendedName>
</protein>
<gene>
    <name evidence="2" type="ORF">F2Q69_00052092</name>
</gene>
<evidence type="ECO:0000259" key="1">
    <source>
        <dbReference type="Pfam" id="PF02721"/>
    </source>
</evidence>
<dbReference type="Pfam" id="PF02721">
    <property type="entry name" value="DUF223"/>
    <property type="match status" value="1"/>
</dbReference>
<feature type="domain" description="Replication protein A 70 kDa DNA-binding subunit B/D first OB fold" evidence="1">
    <location>
        <begin position="52"/>
        <end position="120"/>
    </location>
</feature>
<dbReference type="Proteomes" id="UP000712600">
    <property type="component" value="Unassembled WGS sequence"/>
</dbReference>
<accession>A0A8S9N4Q9</accession>
<dbReference type="InterPro" id="IPR003871">
    <property type="entry name" value="RFA1B/D_OB_1st"/>
</dbReference>
<evidence type="ECO:0000313" key="3">
    <source>
        <dbReference type="Proteomes" id="UP000712600"/>
    </source>
</evidence>
<dbReference type="AlphaFoldDB" id="A0A8S9N4Q9"/>
<sequence>MIRLFDNLQVIANTNIELPDVVGKIRSVQGSGITKETTRVVIRLVIDPEFMGIMIFFLDEKVNSMIHGFISAGRANYYMPSLKAGSIVKVDHFEIARCSSMYKITDHSFIIRFISPTIIDEVITGAPEINLQS</sequence>
<name>A0A8S9N4Q9_BRACR</name>
<dbReference type="EMBL" id="QGKX02002183">
    <property type="protein sequence ID" value="KAF3488722.1"/>
    <property type="molecule type" value="Genomic_DNA"/>
</dbReference>
<comment type="caution">
    <text evidence="2">The sequence shown here is derived from an EMBL/GenBank/DDBJ whole genome shotgun (WGS) entry which is preliminary data.</text>
</comment>
<reference evidence="2" key="1">
    <citation type="submission" date="2019-12" db="EMBL/GenBank/DDBJ databases">
        <title>Genome sequencing and annotation of Brassica cretica.</title>
        <authorList>
            <person name="Studholme D.J."/>
            <person name="Sarris P."/>
        </authorList>
    </citation>
    <scope>NUCLEOTIDE SEQUENCE</scope>
    <source>
        <strain evidence="2">PFS-109/04</strain>
        <tissue evidence="2">Leaf</tissue>
    </source>
</reference>
<dbReference type="CDD" id="cd04480">
    <property type="entry name" value="RPA1_DBD_A_like"/>
    <property type="match status" value="1"/>
</dbReference>
<organism evidence="2 3">
    <name type="scientific">Brassica cretica</name>
    <name type="common">Mustard</name>
    <dbReference type="NCBI Taxonomy" id="69181"/>
    <lineage>
        <taxon>Eukaryota</taxon>
        <taxon>Viridiplantae</taxon>
        <taxon>Streptophyta</taxon>
        <taxon>Embryophyta</taxon>
        <taxon>Tracheophyta</taxon>
        <taxon>Spermatophyta</taxon>
        <taxon>Magnoliopsida</taxon>
        <taxon>eudicotyledons</taxon>
        <taxon>Gunneridae</taxon>
        <taxon>Pentapetalae</taxon>
        <taxon>rosids</taxon>
        <taxon>malvids</taxon>
        <taxon>Brassicales</taxon>
        <taxon>Brassicaceae</taxon>
        <taxon>Brassiceae</taxon>
        <taxon>Brassica</taxon>
    </lineage>
</organism>
<proteinExistence type="predicted"/>
<evidence type="ECO:0000313" key="2">
    <source>
        <dbReference type="EMBL" id="KAF3488722.1"/>
    </source>
</evidence>